<evidence type="ECO:0000256" key="5">
    <source>
        <dbReference type="PROSITE-ProRule" id="PRU00108"/>
    </source>
</evidence>
<dbReference type="GO" id="GO:0005634">
    <property type="term" value="C:nucleus"/>
    <property type="evidence" value="ECO:0007669"/>
    <property type="project" value="UniProtKB-SubCell"/>
</dbReference>
<dbReference type="Pfam" id="PF00046">
    <property type="entry name" value="Homeodomain"/>
    <property type="match status" value="1"/>
</dbReference>
<evidence type="ECO:0000256" key="4">
    <source>
        <dbReference type="ARBA" id="ARBA00023242"/>
    </source>
</evidence>
<dbReference type="CDD" id="cd00086">
    <property type="entry name" value="homeodomain"/>
    <property type="match status" value="1"/>
</dbReference>
<dbReference type="PROSITE" id="PS50071">
    <property type="entry name" value="HOMEOBOX_2"/>
    <property type="match status" value="1"/>
</dbReference>
<proteinExistence type="predicted"/>
<dbReference type="InterPro" id="IPR017970">
    <property type="entry name" value="Homeobox_CS"/>
</dbReference>
<feature type="domain" description="Homeobox" evidence="8">
    <location>
        <begin position="181"/>
        <end position="241"/>
    </location>
</feature>
<dbReference type="STRING" id="60517.A0A0R3W441"/>
<dbReference type="PANTHER" id="PTHR24340">
    <property type="entry name" value="HOMEOBOX PROTEIN NKX"/>
    <property type="match status" value="1"/>
</dbReference>
<dbReference type="Gene3D" id="1.10.10.60">
    <property type="entry name" value="Homeodomain-like"/>
    <property type="match status" value="1"/>
</dbReference>
<feature type="compositionally biased region" description="Low complexity" evidence="7">
    <location>
        <begin position="59"/>
        <end position="77"/>
    </location>
</feature>
<dbReference type="PANTHER" id="PTHR24340:SF73">
    <property type="entry name" value="HOMEOBOX PROTEIN BAGPIPE-RELATED"/>
    <property type="match status" value="1"/>
</dbReference>
<evidence type="ECO:0000256" key="6">
    <source>
        <dbReference type="RuleBase" id="RU000682"/>
    </source>
</evidence>
<evidence type="ECO:0000256" key="3">
    <source>
        <dbReference type="ARBA" id="ARBA00023155"/>
    </source>
</evidence>
<dbReference type="InterPro" id="IPR050394">
    <property type="entry name" value="Homeobox_NK-like"/>
</dbReference>
<feature type="compositionally biased region" description="Polar residues" evidence="7">
    <location>
        <begin position="1"/>
        <end position="35"/>
    </location>
</feature>
<dbReference type="PROSITE" id="PS00027">
    <property type="entry name" value="HOMEOBOX_1"/>
    <property type="match status" value="1"/>
</dbReference>
<dbReference type="Proteomes" id="UP000282613">
    <property type="component" value="Unassembled WGS sequence"/>
</dbReference>
<feature type="compositionally biased region" description="Acidic residues" evidence="7">
    <location>
        <begin position="137"/>
        <end position="146"/>
    </location>
</feature>
<accession>A0A0R3W441</accession>
<comment type="subcellular location">
    <subcellularLocation>
        <location evidence="1 5 6">Nucleus</location>
    </subcellularLocation>
</comment>
<name>A0A0R3W441_TAEAS</name>
<dbReference type="PRINTS" id="PR00031">
    <property type="entry name" value="HTHREPRESSR"/>
</dbReference>
<reference evidence="9 10" key="2">
    <citation type="submission" date="2018-11" db="EMBL/GenBank/DDBJ databases">
        <authorList>
            <consortium name="Pathogen Informatics"/>
        </authorList>
    </citation>
    <scope>NUCLEOTIDE SEQUENCE [LARGE SCALE GENOMIC DNA]</scope>
</reference>
<dbReference type="GO" id="GO:0000981">
    <property type="term" value="F:DNA-binding transcription factor activity, RNA polymerase II-specific"/>
    <property type="evidence" value="ECO:0007669"/>
    <property type="project" value="InterPro"/>
</dbReference>
<dbReference type="OrthoDB" id="6159439at2759"/>
<evidence type="ECO:0000256" key="2">
    <source>
        <dbReference type="ARBA" id="ARBA00023125"/>
    </source>
</evidence>
<dbReference type="EMBL" id="UYRS01018369">
    <property type="protein sequence ID" value="VDK33940.1"/>
    <property type="molecule type" value="Genomic_DNA"/>
</dbReference>
<dbReference type="SMART" id="SM00389">
    <property type="entry name" value="HOX"/>
    <property type="match status" value="1"/>
</dbReference>
<reference evidence="11" key="1">
    <citation type="submission" date="2017-02" db="UniProtKB">
        <authorList>
            <consortium name="WormBaseParasite"/>
        </authorList>
    </citation>
    <scope>IDENTIFICATION</scope>
</reference>
<dbReference type="GO" id="GO:0000978">
    <property type="term" value="F:RNA polymerase II cis-regulatory region sequence-specific DNA binding"/>
    <property type="evidence" value="ECO:0007669"/>
    <property type="project" value="TreeGrafter"/>
</dbReference>
<dbReference type="WBParaSite" id="TASK_0000475201-mRNA-1">
    <property type="protein sequence ID" value="TASK_0000475201-mRNA-1"/>
    <property type="gene ID" value="TASK_0000475201"/>
</dbReference>
<keyword evidence="10" id="KW-1185">Reference proteome</keyword>
<dbReference type="SUPFAM" id="SSF46689">
    <property type="entry name" value="Homeodomain-like"/>
    <property type="match status" value="1"/>
</dbReference>
<feature type="region of interest" description="Disordered" evidence="7">
    <location>
        <begin position="1"/>
        <end position="87"/>
    </location>
</feature>
<evidence type="ECO:0000256" key="7">
    <source>
        <dbReference type="SAM" id="MobiDB-lite"/>
    </source>
</evidence>
<dbReference type="InterPro" id="IPR020479">
    <property type="entry name" value="HD_metazoa"/>
</dbReference>
<gene>
    <name evidence="9" type="ORF">TASK_LOCUS4753</name>
</gene>
<dbReference type="PRINTS" id="PR00024">
    <property type="entry name" value="HOMEOBOX"/>
</dbReference>
<organism evidence="11">
    <name type="scientific">Taenia asiatica</name>
    <name type="common">Asian tapeworm</name>
    <dbReference type="NCBI Taxonomy" id="60517"/>
    <lineage>
        <taxon>Eukaryota</taxon>
        <taxon>Metazoa</taxon>
        <taxon>Spiralia</taxon>
        <taxon>Lophotrochozoa</taxon>
        <taxon>Platyhelminthes</taxon>
        <taxon>Cestoda</taxon>
        <taxon>Eucestoda</taxon>
        <taxon>Cyclophyllidea</taxon>
        <taxon>Taeniidae</taxon>
        <taxon>Taenia</taxon>
    </lineage>
</organism>
<dbReference type="AlphaFoldDB" id="A0A0R3W441"/>
<evidence type="ECO:0000313" key="10">
    <source>
        <dbReference type="Proteomes" id="UP000282613"/>
    </source>
</evidence>
<feature type="DNA-binding region" description="Homeobox" evidence="5">
    <location>
        <begin position="183"/>
        <end position="242"/>
    </location>
</feature>
<dbReference type="InterPro" id="IPR009057">
    <property type="entry name" value="Homeodomain-like_sf"/>
</dbReference>
<dbReference type="InterPro" id="IPR001356">
    <property type="entry name" value="HD"/>
</dbReference>
<evidence type="ECO:0000259" key="8">
    <source>
        <dbReference type="PROSITE" id="PS50071"/>
    </source>
</evidence>
<keyword evidence="3 5" id="KW-0371">Homeobox</keyword>
<evidence type="ECO:0000313" key="9">
    <source>
        <dbReference type="EMBL" id="VDK33940.1"/>
    </source>
</evidence>
<protein>
    <submittedName>
        <fullName evidence="11">Homeobox domain-containing protein</fullName>
    </submittedName>
</protein>
<dbReference type="InterPro" id="IPR000047">
    <property type="entry name" value="HTH_motif"/>
</dbReference>
<keyword evidence="2 5" id="KW-0238">DNA-binding</keyword>
<keyword evidence="4 5" id="KW-0539">Nucleus</keyword>
<sequence>MALKPSTHSTSFAIDSILNSNSGQKRSSEELSTGKVSVDSACSPIKFTPESDEGLSINTTSSTSVTISPTQSDVPVSLPKPPKMPPPTPLPSPFQTFPYRFSSSPFEFRRNNLYNYFSTSLHNLSTTSAPLSIENGTEGDDEDDGGEISPSTSLHFRALELRRRRTSTPSITSLSGVLDAGRRKRARVSFSSSQVHILEERFDRQKYLSSAERAEMSRDLGLSETQVKIWFQNRRYKTKKRALQEAIELQRCDAAMEGVASLYHLASAAVPSTGEVSETQRSFSLPLSLPISPSEAIHERIVQIIREYGPIPPSPWILRNNEERDENEKAKTRCYR</sequence>
<dbReference type="GO" id="GO:0030154">
    <property type="term" value="P:cell differentiation"/>
    <property type="evidence" value="ECO:0007669"/>
    <property type="project" value="TreeGrafter"/>
</dbReference>
<feature type="region of interest" description="Disordered" evidence="7">
    <location>
        <begin position="131"/>
        <end position="151"/>
    </location>
</feature>
<evidence type="ECO:0000256" key="1">
    <source>
        <dbReference type="ARBA" id="ARBA00004123"/>
    </source>
</evidence>
<evidence type="ECO:0000313" key="11">
    <source>
        <dbReference type="WBParaSite" id="TASK_0000475201-mRNA-1"/>
    </source>
</evidence>
<feature type="compositionally biased region" description="Pro residues" evidence="7">
    <location>
        <begin position="78"/>
        <end position="87"/>
    </location>
</feature>